<dbReference type="Proteomes" id="UP001314263">
    <property type="component" value="Unassembled WGS sequence"/>
</dbReference>
<gene>
    <name evidence="2" type="ORF">CVIRNUC_003475</name>
</gene>
<sequence length="238" mass="27231">MIVEPRRHELLEPVIRNVMHFLPEDWNLIVICGSDNEEWIRARLPGWTVRFVNLGVENLTPNLHNRLLQQPSFWDTIREETLLIFQTDSCLLRAIPHEMMAAYDFLGAWTLNPHEQAPIAPGVMGGFNGGLSLRSRRAMLDIARSVDYDMIDSWRRERGLQTLPSVTYFGEIAEDIFFVHGCCMLGKRLPDRDAACAFSTEAVYSVDSVGMHACMEKEFFPVDLLRDMVSGSELARFL</sequence>
<evidence type="ECO:0000313" key="3">
    <source>
        <dbReference type="Proteomes" id="UP001314263"/>
    </source>
</evidence>
<accession>A0AAV1I1S4</accession>
<evidence type="ECO:0000259" key="1">
    <source>
        <dbReference type="Pfam" id="PF18922"/>
    </source>
</evidence>
<dbReference type="AlphaFoldDB" id="A0AAV1I1S4"/>
<evidence type="ECO:0000313" key="2">
    <source>
        <dbReference type="EMBL" id="CAK0767572.1"/>
    </source>
</evidence>
<feature type="domain" description="DUF5672" evidence="1">
    <location>
        <begin position="64"/>
        <end position="204"/>
    </location>
</feature>
<dbReference type="EMBL" id="CAUYUE010000004">
    <property type="protein sequence ID" value="CAK0767572.1"/>
    <property type="molecule type" value="Genomic_DNA"/>
</dbReference>
<organism evidence="2 3">
    <name type="scientific">Coccomyxa viridis</name>
    <dbReference type="NCBI Taxonomy" id="1274662"/>
    <lineage>
        <taxon>Eukaryota</taxon>
        <taxon>Viridiplantae</taxon>
        <taxon>Chlorophyta</taxon>
        <taxon>core chlorophytes</taxon>
        <taxon>Trebouxiophyceae</taxon>
        <taxon>Trebouxiophyceae incertae sedis</taxon>
        <taxon>Coccomyxaceae</taxon>
        <taxon>Coccomyxa</taxon>
    </lineage>
</organism>
<proteinExistence type="predicted"/>
<dbReference type="Pfam" id="PF18922">
    <property type="entry name" value="DUF5672"/>
    <property type="match status" value="1"/>
</dbReference>
<keyword evidence="3" id="KW-1185">Reference proteome</keyword>
<protein>
    <recommendedName>
        <fullName evidence="1">DUF5672 domain-containing protein</fullName>
    </recommendedName>
</protein>
<comment type="caution">
    <text evidence="2">The sequence shown here is derived from an EMBL/GenBank/DDBJ whole genome shotgun (WGS) entry which is preliminary data.</text>
</comment>
<dbReference type="InterPro" id="IPR043729">
    <property type="entry name" value="DUF5672"/>
</dbReference>
<reference evidence="2 3" key="1">
    <citation type="submission" date="2023-10" db="EMBL/GenBank/DDBJ databases">
        <authorList>
            <person name="Maclean D."/>
            <person name="Macfadyen A."/>
        </authorList>
    </citation>
    <scope>NUCLEOTIDE SEQUENCE [LARGE SCALE GENOMIC DNA]</scope>
</reference>
<name>A0AAV1I1S4_9CHLO</name>